<feature type="region of interest" description="Disordered" evidence="8">
    <location>
        <begin position="352"/>
        <end position="395"/>
    </location>
</feature>
<evidence type="ECO:0000313" key="12">
    <source>
        <dbReference type="Proteomes" id="UP000419138"/>
    </source>
</evidence>
<evidence type="ECO:0000256" key="3">
    <source>
        <dbReference type="ARBA" id="ARBA00012229"/>
    </source>
</evidence>
<comment type="similarity">
    <text evidence="2">In the C-terminal section; belongs to the flavoprotein pyridine nucleotide cytochrome reductase family.</text>
</comment>
<accession>A0A646KDA9</accession>
<dbReference type="PROSITE" id="PS01033">
    <property type="entry name" value="GLOBIN"/>
    <property type="match status" value="1"/>
</dbReference>
<dbReference type="SUPFAM" id="SSF63380">
    <property type="entry name" value="Riboflavin synthase domain-like"/>
    <property type="match status" value="1"/>
</dbReference>
<feature type="domain" description="Globin" evidence="9">
    <location>
        <begin position="1"/>
        <end position="88"/>
    </location>
</feature>
<keyword evidence="7" id="KW-0813">Transport</keyword>
<dbReference type="GO" id="GO:0008941">
    <property type="term" value="F:nitric oxide dioxygenase NAD(P)H activity"/>
    <property type="evidence" value="ECO:0007669"/>
    <property type="project" value="UniProtKB-EC"/>
</dbReference>
<keyword evidence="7" id="KW-0479">Metal-binding</keyword>
<comment type="cofactor">
    <cofactor evidence="1">
        <name>FAD</name>
        <dbReference type="ChEBI" id="CHEBI:57692"/>
    </cofactor>
</comment>
<comment type="catalytic activity">
    <reaction evidence="6">
        <text>2 nitric oxide + NADPH + 2 O2 = 2 nitrate + NADP(+) + H(+)</text>
        <dbReference type="Rhea" id="RHEA:19465"/>
        <dbReference type="ChEBI" id="CHEBI:15378"/>
        <dbReference type="ChEBI" id="CHEBI:15379"/>
        <dbReference type="ChEBI" id="CHEBI:16480"/>
        <dbReference type="ChEBI" id="CHEBI:17632"/>
        <dbReference type="ChEBI" id="CHEBI:57783"/>
        <dbReference type="ChEBI" id="CHEBI:58349"/>
        <dbReference type="EC" id="1.14.12.17"/>
    </reaction>
</comment>
<keyword evidence="7" id="KW-0408">Iron</keyword>
<dbReference type="CDD" id="cd19753">
    <property type="entry name" value="Mb-like_oxidoreductase"/>
    <property type="match status" value="1"/>
</dbReference>
<keyword evidence="7" id="KW-0349">Heme</keyword>
<dbReference type="PANTHER" id="PTHR47354:SF5">
    <property type="entry name" value="PROTEIN RFBI"/>
    <property type="match status" value="1"/>
</dbReference>
<dbReference type="Gene3D" id="2.40.30.10">
    <property type="entry name" value="Translation factors"/>
    <property type="match status" value="1"/>
</dbReference>
<dbReference type="PROSITE" id="PS51384">
    <property type="entry name" value="FAD_FR"/>
    <property type="match status" value="1"/>
</dbReference>
<sequence length="395" mass="42897">LDDQYDRLFAALVQAVELFGHPGLPARLERLGRDHRKFGVVEADYAAVGESLVAAVRQHTPATWDARTEAAWRRVYESVAGAMSDGAHRSRAAREPAVWEATVVSHRLHGDHTAVVRAAVRAPYPWLPGQYAAVEHSALPGVWRPYSLAGGAVARTRERILEFHVGRVPGGLLSTALCDRTEPGRTLRLGAASGTALAPPPGTPAVTLIAAGTGWAPVGPVLAELLARRPAPRIRVDAVARGEGHFYDGATLDRLLRDHPCLSAYWWYRERGEGRTRAAERLYTHLRARRDWGGEQVYLCGPIAFVRETAELLHACGLPEESLISDPQPAWERQRGHVSHAEAIVDPAPVNWIDPQARTGPPAAPRNVSPTGPPTGEGPAADGPDAWVRGRTRAW</sequence>
<dbReference type="GO" id="GO:0005344">
    <property type="term" value="F:oxygen carrier activity"/>
    <property type="evidence" value="ECO:0007669"/>
    <property type="project" value="UniProtKB-KW"/>
</dbReference>
<dbReference type="InterPro" id="IPR001433">
    <property type="entry name" value="OxRdtase_FAD/NAD-bd"/>
</dbReference>
<proteinExistence type="inferred from homology"/>
<dbReference type="OrthoDB" id="3213438at2"/>
<dbReference type="Pfam" id="PF00175">
    <property type="entry name" value="NAD_binding_1"/>
    <property type="match status" value="1"/>
</dbReference>
<evidence type="ECO:0000256" key="8">
    <source>
        <dbReference type="SAM" id="MobiDB-lite"/>
    </source>
</evidence>
<dbReference type="Pfam" id="PF00042">
    <property type="entry name" value="Globin"/>
    <property type="match status" value="1"/>
</dbReference>
<comment type="similarity">
    <text evidence="7">Belongs to the globin family.</text>
</comment>
<name>A0A646KDA9_STRJU</name>
<dbReference type="Gene3D" id="1.10.490.10">
    <property type="entry name" value="Globins"/>
    <property type="match status" value="1"/>
</dbReference>
<dbReference type="AlphaFoldDB" id="A0A646KDA9"/>
<dbReference type="InterPro" id="IPR050415">
    <property type="entry name" value="MRET"/>
</dbReference>
<evidence type="ECO:0000256" key="6">
    <source>
        <dbReference type="ARBA" id="ARBA00049433"/>
    </source>
</evidence>
<gene>
    <name evidence="11" type="ORF">FF041_07695</name>
</gene>
<dbReference type="EC" id="1.14.12.17" evidence="3"/>
<evidence type="ECO:0000259" key="10">
    <source>
        <dbReference type="PROSITE" id="PS51384"/>
    </source>
</evidence>
<dbReference type="GO" id="GO:0020037">
    <property type="term" value="F:heme binding"/>
    <property type="evidence" value="ECO:0007669"/>
    <property type="project" value="InterPro"/>
</dbReference>
<dbReference type="Gene3D" id="3.40.50.80">
    <property type="entry name" value="Nucleotide-binding domain of ferredoxin-NADP reductase (FNR) module"/>
    <property type="match status" value="1"/>
</dbReference>
<dbReference type="InterPro" id="IPR039261">
    <property type="entry name" value="FNR_nucleotide-bd"/>
</dbReference>
<dbReference type="GO" id="GO:0019825">
    <property type="term" value="F:oxygen binding"/>
    <property type="evidence" value="ECO:0007669"/>
    <property type="project" value="InterPro"/>
</dbReference>
<keyword evidence="7" id="KW-0561">Oxygen transport</keyword>
<feature type="non-terminal residue" evidence="11">
    <location>
        <position position="1"/>
    </location>
</feature>
<reference evidence="11 12" key="1">
    <citation type="submission" date="2019-05" db="EMBL/GenBank/DDBJ databases">
        <title>Comparative genomics and metabolomics analyses of clavulanic acid producing Streptomyces species provides insight into specialized metabolism and evolution of beta-lactam biosynthetic gene clusters.</title>
        <authorList>
            <person name="Moore M.A."/>
            <person name="Cruz-Morales P."/>
            <person name="Barona Gomez F."/>
            <person name="Kapil T."/>
        </authorList>
    </citation>
    <scope>NUCLEOTIDE SEQUENCE [LARGE SCALE GENOMIC DNA]</scope>
    <source>
        <strain evidence="11 12">NRRL 5741</strain>
    </source>
</reference>
<dbReference type="InterPro" id="IPR009050">
    <property type="entry name" value="Globin-like_sf"/>
</dbReference>
<organism evidence="11 12">
    <name type="scientific">Streptomyces jumonjinensis</name>
    <dbReference type="NCBI Taxonomy" id="1945"/>
    <lineage>
        <taxon>Bacteria</taxon>
        <taxon>Bacillati</taxon>
        <taxon>Actinomycetota</taxon>
        <taxon>Actinomycetes</taxon>
        <taxon>Kitasatosporales</taxon>
        <taxon>Streptomycetaceae</taxon>
        <taxon>Streptomyces</taxon>
    </lineage>
</organism>
<evidence type="ECO:0000256" key="7">
    <source>
        <dbReference type="RuleBase" id="RU000356"/>
    </source>
</evidence>
<dbReference type="InterPro" id="IPR000971">
    <property type="entry name" value="Globin"/>
</dbReference>
<dbReference type="EMBL" id="VCLA01000061">
    <property type="protein sequence ID" value="MQT00108.1"/>
    <property type="molecule type" value="Genomic_DNA"/>
</dbReference>
<evidence type="ECO:0000256" key="2">
    <source>
        <dbReference type="ARBA" id="ARBA00006401"/>
    </source>
</evidence>
<keyword evidence="4" id="KW-0520">NAD</keyword>
<dbReference type="Proteomes" id="UP000419138">
    <property type="component" value="Unassembled WGS sequence"/>
</dbReference>
<dbReference type="InterPro" id="IPR017927">
    <property type="entry name" value="FAD-bd_FR_type"/>
</dbReference>
<feature type="domain" description="FAD-binding FR-type" evidence="10">
    <location>
        <begin position="96"/>
        <end position="199"/>
    </location>
</feature>
<dbReference type="PANTHER" id="PTHR47354">
    <property type="entry name" value="NADH OXIDOREDUCTASE HCR"/>
    <property type="match status" value="1"/>
</dbReference>
<evidence type="ECO:0000313" key="11">
    <source>
        <dbReference type="EMBL" id="MQT00108.1"/>
    </source>
</evidence>
<evidence type="ECO:0000256" key="1">
    <source>
        <dbReference type="ARBA" id="ARBA00001974"/>
    </source>
</evidence>
<comment type="caution">
    <text evidence="11">The sequence shown here is derived from an EMBL/GenBank/DDBJ whole genome shotgun (WGS) entry which is preliminary data.</text>
</comment>
<feature type="compositionally biased region" description="Low complexity" evidence="8">
    <location>
        <begin position="377"/>
        <end position="386"/>
    </location>
</feature>
<dbReference type="SUPFAM" id="SSF46458">
    <property type="entry name" value="Globin-like"/>
    <property type="match status" value="1"/>
</dbReference>
<dbReference type="PRINTS" id="PR00410">
    <property type="entry name" value="PHEHYDRXLASE"/>
</dbReference>
<keyword evidence="12" id="KW-1185">Reference proteome</keyword>
<evidence type="ECO:0000256" key="5">
    <source>
        <dbReference type="ARBA" id="ARBA00048649"/>
    </source>
</evidence>
<dbReference type="SUPFAM" id="SSF52343">
    <property type="entry name" value="Ferredoxin reductase-like, C-terminal NADP-linked domain"/>
    <property type="match status" value="1"/>
</dbReference>
<protein>
    <recommendedName>
        <fullName evidence="3">nitric oxide dioxygenase</fullName>
        <ecNumber evidence="3">1.14.12.17</ecNumber>
    </recommendedName>
</protein>
<evidence type="ECO:0000259" key="9">
    <source>
        <dbReference type="PROSITE" id="PS01033"/>
    </source>
</evidence>
<dbReference type="InterPro" id="IPR017938">
    <property type="entry name" value="Riboflavin_synthase-like_b-brl"/>
</dbReference>
<dbReference type="InterPro" id="IPR012292">
    <property type="entry name" value="Globin/Proto"/>
</dbReference>
<comment type="catalytic activity">
    <reaction evidence="5">
        <text>2 nitric oxide + NADH + 2 O2 = 2 nitrate + NAD(+) + H(+)</text>
        <dbReference type="Rhea" id="RHEA:19469"/>
        <dbReference type="ChEBI" id="CHEBI:15378"/>
        <dbReference type="ChEBI" id="CHEBI:15379"/>
        <dbReference type="ChEBI" id="CHEBI:16480"/>
        <dbReference type="ChEBI" id="CHEBI:17632"/>
        <dbReference type="ChEBI" id="CHEBI:57540"/>
        <dbReference type="ChEBI" id="CHEBI:57945"/>
        <dbReference type="EC" id="1.14.12.17"/>
    </reaction>
</comment>
<evidence type="ECO:0000256" key="4">
    <source>
        <dbReference type="ARBA" id="ARBA00023027"/>
    </source>
</evidence>
<dbReference type="RefSeq" id="WP_153521583.1">
    <property type="nucleotide sequence ID" value="NZ_VCLA01000061.1"/>
</dbReference>